<keyword evidence="9" id="KW-1185">Reference proteome</keyword>
<dbReference type="Gene3D" id="3.40.228.10">
    <property type="entry name" value="Dimethylsulfoxide Reductase, domain 2"/>
    <property type="match status" value="1"/>
</dbReference>
<comment type="caution">
    <text evidence="8">The sequence shown here is derived from an EMBL/GenBank/DDBJ whole genome shotgun (WGS) entry which is preliminary data.</text>
</comment>
<feature type="region of interest" description="Disordered" evidence="6">
    <location>
        <begin position="354"/>
        <end position="375"/>
    </location>
</feature>
<feature type="compositionally biased region" description="Basic and acidic residues" evidence="6">
    <location>
        <begin position="729"/>
        <end position="740"/>
    </location>
</feature>
<dbReference type="Gene3D" id="3.40.50.740">
    <property type="match status" value="1"/>
</dbReference>
<proteinExistence type="predicted"/>
<evidence type="ECO:0000256" key="2">
    <source>
        <dbReference type="ARBA" id="ARBA00022485"/>
    </source>
</evidence>
<dbReference type="Gene3D" id="2.40.40.20">
    <property type="match status" value="1"/>
</dbReference>
<dbReference type="GO" id="GO:0016020">
    <property type="term" value="C:membrane"/>
    <property type="evidence" value="ECO:0007669"/>
    <property type="project" value="TreeGrafter"/>
</dbReference>
<dbReference type="InterPro" id="IPR009010">
    <property type="entry name" value="Asp_de-COase-like_dom_sf"/>
</dbReference>
<gene>
    <name evidence="8" type="ORF">EJP77_16360</name>
</gene>
<dbReference type="PROSITE" id="PS51669">
    <property type="entry name" value="4FE4S_MOW_BIS_MGD"/>
    <property type="match status" value="1"/>
</dbReference>
<keyword evidence="2" id="KW-0004">4Fe-4S</keyword>
<dbReference type="Proteomes" id="UP000272464">
    <property type="component" value="Unassembled WGS sequence"/>
</dbReference>
<dbReference type="GO" id="GO:0051539">
    <property type="term" value="F:4 iron, 4 sulfur cluster binding"/>
    <property type="evidence" value="ECO:0007669"/>
    <property type="project" value="UniProtKB-KW"/>
</dbReference>
<evidence type="ECO:0000256" key="3">
    <source>
        <dbReference type="ARBA" id="ARBA00022723"/>
    </source>
</evidence>
<dbReference type="SUPFAM" id="SSF50692">
    <property type="entry name" value="ADC-like"/>
    <property type="match status" value="1"/>
</dbReference>
<dbReference type="PANTHER" id="PTHR43105">
    <property type="entry name" value="RESPIRATORY NITRATE REDUCTASE"/>
    <property type="match status" value="1"/>
</dbReference>
<dbReference type="EMBL" id="RZNX01000008">
    <property type="protein sequence ID" value="RUT28978.1"/>
    <property type="molecule type" value="Genomic_DNA"/>
</dbReference>
<protein>
    <submittedName>
        <fullName evidence="8">Nitrite reductase</fullName>
    </submittedName>
</protein>
<dbReference type="Pfam" id="PF04879">
    <property type="entry name" value="Molybdop_Fe4S4"/>
    <property type="match status" value="1"/>
</dbReference>
<evidence type="ECO:0000256" key="5">
    <source>
        <dbReference type="ARBA" id="ARBA00023014"/>
    </source>
</evidence>
<dbReference type="GO" id="GO:0003954">
    <property type="term" value="F:NADH dehydrogenase activity"/>
    <property type="evidence" value="ECO:0007669"/>
    <property type="project" value="TreeGrafter"/>
</dbReference>
<feature type="region of interest" description="Disordered" evidence="6">
    <location>
        <begin position="720"/>
        <end position="740"/>
    </location>
</feature>
<sequence>MPKDKFFKVIENKVHPGEKLVPTHCSYCGMQCGMNLRVDTKSNTIIGVEPRYDWPVTLGKMCPKGVTAYQQTNHPDRILKPLIRDNPALKGTKEGFREASWDEAYDLIARRFKEMQAQYGKDSLSVFSGVSMTNEKCYLTGKFARVALQTRYIDYNGRFCMSSAAAGFLRTFGVDRGSTLPWTDLHETDCLFIAGSNTAECHPTSMFRVWEVQSRGGYLIVADPRETPLARRADIHLDLRPGTDLALANCMVNLLIQGGYADEDFIREHTGGFEEMVEVVKEFTPEYTSEITGVAPEKLIRAAEIYGKAPEAVVLFARGIEQQHKGADNVSGYTNMPLVTGKIGRPKSGVATFTGQGNGQGGREHGQKSDLLPGYRKITNPKHVEEVCKVWGITPEEMPQPGVSAYEMFELMEQKTIRGLYLLCSNPAVSAPNLNFVRKVLKGLDFMVCSDMYLSESAEFADVVLPSVTWSEDEGTVTNLEGRIIKINKAQEPLGESKPDWQIAVELAERLGRGKYFSHLKTASDVADEFRLASKGGYADYYGATWDKIEKQDGVFWPCKDENDPGTPHMFLDKKFYHPDGKAKLCALPYRPPAEEPDETYPLRLTTGRVVYHYLSGNQTRRIPFLLDMCPEPYVEVHPETAAKYEIEHEERVRLRTRRGECIYKVKITEAIRKDTVFVPYHFGHEDSVNLLTIPALDPMSRMPEFKVCAAEIDKLGVERPNGQADTAGSKKAEKEAVHL</sequence>
<dbReference type="GO" id="GO:0022904">
    <property type="term" value="P:respiratory electron transport chain"/>
    <property type="evidence" value="ECO:0007669"/>
    <property type="project" value="TreeGrafter"/>
</dbReference>
<evidence type="ECO:0000313" key="8">
    <source>
        <dbReference type="EMBL" id="RUT28978.1"/>
    </source>
</evidence>
<dbReference type="OrthoDB" id="9805142at2"/>
<dbReference type="Pfam" id="PF00384">
    <property type="entry name" value="Molybdopterin"/>
    <property type="match status" value="1"/>
</dbReference>
<dbReference type="Pfam" id="PF01568">
    <property type="entry name" value="Molydop_binding"/>
    <property type="match status" value="1"/>
</dbReference>
<evidence type="ECO:0000313" key="9">
    <source>
        <dbReference type="Proteomes" id="UP000272464"/>
    </source>
</evidence>
<dbReference type="CDD" id="cd00508">
    <property type="entry name" value="MopB_CT_Fdh-Nap-like"/>
    <property type="match status" value="1"/>
</dbReference>
<dbReference type="PANTHER" id="PTHR43105:SF10">
    <property type="entry name" value="NADH-QUINONE OXIDOREDUCTASE SUBUNIT G"/>
    <property type="match status" value="1"/>
</dbReference>
<evidence type="ECO:0000256" key="1">
    <source>
        <dbReference type="ARBA" id="ARBA00001942"/>
    </source>
</evidence>
<name>A0A433X4K6_9BACL</name>
<dbReference type="Gene3D" id="2.20.25.90">
    <property type="entry name" value="ADC-like domains"/>
    <property type="match status" value="1"/>
</dbReference>
<dbReference type="GO" id="GO:0046872">
    <property type="term" value="F:metal ion binding"/>
    <property type="evidence" value="ECO:0007669"/>
    <property type="project" value="UniProtKB-KW"/>
</dbReference>
<evidence type="ECO:0000259" key="7">
    <source>
        <dbReference type="PROSITE" id="PS51669"/>
    </source>
</evidence>
<reference evidence="8 9" key="1">
    <citation type="submission" date="2018-12" db="EMBL/GenBank/DDBJ databases">
        <authorList>
            <person name="Sun L."/>
            <person name="Chen Z."/>
        </authorList>
    </citation>
    <scope>NUCLEOTIDE SEQUENCE [LARGE SCALE GENOMIC DNA]</scope>
    <source>
        <strain evidence="8 9">3-5-3</strain>
    </source>
</reference>
<keyword evidence="4" id="KW-0408">Iron</keyword>
<dbReference type="InterPro" id="IPR006656">
    <property type="entry name" value="Mopterin_OxRdtase"/>
</dbReference>
<dbReference type="RefSeq" id="WP_127200326.1">
    <property type="nucleotide sequence ID" value="NZ_RZNX01000008.1"/>
</dbReference>
<keyword evidence="3" id="KW-0479">Metal-binding</keyword>
<accession>A0A433X4K6</accession>
<comment type="cofactor">
    <cofactor evidence="1">
        <name>Mo-bis(molybdopterin guanine dinucleotide)</name>
        <dbReference type="ChEBI" id="CHEBI:60539"/>
    </cofactor>
</comment>
<dbReference type="GO" id="GO:0043546">
    <property type="term" value="F:molybdopterin cofactor binding"/>
    <property type="evidence" value="ECO:0007669"/>
    <property type="project" value="InterPro"/>
</dbReference>
<dbReference type="AlphaFoldDB" id="A0A433X4K6"/>
<evidence type="ECO:0000256" key="4">
    <source>
        <dbReference type="ARBA" id="ARBA00023004"/>
    </source>
</evidence>
<dbReference type="InterPro" id="IPR006657">
    <property type="entry name" value="MoPterin_dinucl-bd_dom"/>
</dbReference>
<evidence type="ECO:0000256" key="6">
    <source>
        <dbReference type="SAM" id="MobiDB-lite"/>
    </source>
</evidence>
<dbReference type="InterPro" id="IPR006963">
    <property type="entry name" value="Mopterin_OxRdtase_4Fe-4S_dom"/>
</dbReference>
<feature type="domain" description="4Fe-4S Mo/W bis-MGD-type" evidence="7">
    <location>
        <begin position="18"/>
        <end position="76"/>
    </location>
</feature>
<keyword evidence="5" id="KW-0411">Iron-sulfur</keyword>
<dbReference type="SUPFAM" id="SSF53706">
    <property type="entry name" value="Formate dehydrogenase/DMSO reductase, domains 1-3"/>
    <property type="match status" value="1"/>
</dbReference>
<dbReference type="InterPro" id="IPR050123">
    <property type="entry name" value="Prok_molybdopt-oxidoreductase"/>
</dbReference>
<organism evidence="8 9">
    <name type="scientific">Paenibacillus zeisoli</name>
    <dbReference type="NCBI Taxonomy" id="2496267"/>
    <lineage>
        <taxon>Bacteria</taxon>
        <taxon>Bacillati</taxon>
        <taxon>Bacillota</taxon>
        <taxon>Bacilli</taxon>
        <taxon>Bacillales</taxon>
        <taxon>Paenibacillaceae</taxon>
        <taxon>Paenibacillus</taxon>
    </lineage>
</organism>
<dbReference type="SMART" id="SM00926">
    <property type="entry name" value="Molybdop_Fe4S4"/>
    <property type="match status" value="1"/>
</dbReference>